<accession>A0A2M9FWU1</accession>
<gene>
    <name evidence="4" type="ORF">CVT23_19575</name>
</gene>
<evidence type="ECO:0000259" key="3">
    <source>
        <dbReference type="PROSITE" id="PS50110"/>
    </source>
</evidence>
<evidence type="ECO:0000256" key="2">
    <source>
        <dbReference type="PROSITE-ProRule" id="PRU00169"/>
    </source>
</evidence>
<dbReference type="EMBL" id="PHIG01000052">
    <property type="protein sequence ID" value="PJK27938.1"/>
    <property type="molecule type" value="Genomic_DNA"/>
</dbReference>
<dbReference type="OrthoDB" id="8030424at2"/>
<dbReference type="PROSITE" id="PS50110">
    <property type="entry name" value="RESPONSE_REGULATORY"/>
    <property type="match status" value="1"/>
</dbReference>
<keyword evidence="5" id="KW-1185">Reference proteome</keyword>
<dbReference type="Proteomes" id="UP000229498">
    <property type="component" value="Unassembled WGS sequence"/>
</dbReference>
<dbReference type="InterPro" id="IPR050595">
    <property type="entry name" value="Bact_response_regulator"/>
</dbReference>
<dbReference type="InterPro" id="IPR011006">
    <property type="entry name" value="CheY-like_superfamily"/>
</dbReference>
<comment type="caution">
    <text evidence="4">The sequence shown here is derived from an EMBL/GenBank/DDBJ whole genome shotgun (WGS) entry which is preliminary data.</text>
</comment>
<dbReference type="SUPFAM" id="SSF52172">
    <property type="entry name" value="CheY-like"/>
    <property type="match status" value="1"/>
</dbReference>
<proteinExistence type="predicted"/>
<organism evidence="4 5">
    <name type="scientific">Minwuia thermotolerans</name>
    <dbReference type="NCBI Taxonomy" id="2056226"/>
    <lineage>
        <taxon>Bacteria</taxon>
        <taxon>Pseudomonadati</taxon>
        <taxon>Pseudomonadota</taxon>
        <taxon>Alphaproteobacteria</taxon>
        <taxon>Minwuiales</taxon>
        <taxon>Minwuiaceae</taxon>
        <taxon>Minwuia</taxon>
    </lineage>
</organism>
<dbReference type="AlphaFoldDB" id="A0A2M9FWU1"/>
<dbReference type="Gene3D" id="3.40.50.2300">
    <property type="match status" value="1"/>
</dbReference>
<feature type="modified residue" description="4-aspartylphosphate" evidence="2">
    <location>
        <position position="58"/>
    </location>
</feature>
<reference evidence="4 5" key="1">
    <citation type="submission" date="2017-11" db="EMBL/GenBank/DDBJ databases">
        <title>Draft genome sequence of Rhizobiales bacterium SY3-13.</title>
        <authorList>
            <person name="Sun C."/>
        </authorList>
    </citation>
    <scope>NUCLEOTIDE SEQUENCE [LARGE SCALE GENOMIC DNA]</scope>
    <source>
        <strain evidence="4 5">SY3-13</strain>
    </source>
</reference>
<sequence length="140" mass="14506">MTSPSAVPRLLAIDDDADSAELVARVAARAGFEADWIADPRLAAETVSRVGPDVVTLDLCMPDLDALDVLGELREAGFDGAILIVSGQPDSIRNAAARLAEANGHEVAGNFRKPVDVAAMRRRLFDIAAARAGGGARSGG</sequence>
<dbReference type="InterPro" id="IPR001789">
    <property type="entry name" value="Sig_transdc_resp-reg_receiver"/>
</dbReference>
<name>A0A2M9FWU1_9PROT</name>
<evidence type="ECO:0000313" key="5">
    <source>
        <dbReference type="Proteomes" id="UP000229498"/>
    </source>
</evidence>
<dbReference type="PANTHER" id="PTHR44591:SF3">
    <property type="entry name" value="RESPONSE REGULATORY DOMAIN-CONTAINING PROTEIN"/>
    <property type="match status" value="1"/>
</dbReference>
<evidence type="ECO:0000256" key="1">
    <source>
        <dbReference type="ARBA" id="ARBA00022553"/>
    </source>
</evidence>
<feature type="domain" description="Response regulatory" evidence="3">
    <location>
        <begin position="9"/>
        <end position="128"/>
    </location>
</feature>
<dbReference type="SMART" id="SM00448">
    <property type="entry name" value="REC"/>
    <property type="match status" value="1"/>
</dbReference>
<dbReference type="GO" id="GO:0000160">
    <property type="term" value="P:phosphorelay signal transduction system"/>
    <property type="evidence" value="ECO:0007669"/>
    <property type="project" value="InterPro"/>
</dbReference>
<keyword evidence="1 2" id="KW-0597">Phosphoprotein</keyword>
<dbReference type="Pfam" id="PF00072">
    <property type="entry name" value="Response_reg"/>
    <property type="match status" value="1"/>
</dbReference>
<protein>
    <recommendedName>
        <fullName evidence="3">Response regulatory domain-containing protein</fullName>
    </recommendedName>
</protein>
<dbReference type="RefSeq" id="WP_109794881.1">
    <property type="nucleotide sequence ID" value="NZ_PHIG01000052.1"/>
</dbReference>
<evidence type="ECO:0000313" key="4">
    <source>
        <dbReference type="EMBL" id="PJK27938.1"/>
    </source>
</evidence>
<dbReference type="PANTHER" id="PTHR44591">
    <property type="entry name" value="STRESS RESPONSE REGULATOR PROTEIN 1"/>
    <property type="match status" value="1"/>
</dbReference>